<evidence type="ECO:0000313" key="10">
    <source>
        <dbReference type="EMBL" id="WEW60329.1"/>
    </source>
</evidence>
<evidence type="ECO:0000256" key="7">
    <source>
        <dbReference type="ARBA" id="ARBA00047899"/>
    </source>
</evidence>
<keyword evidence="5" id="KW-0418">Kinase</keyword>
<evidence type="ECO:0000259" key="9">
    <source>
        <dbReference type="Pfam" id="PF01163"/>
    </source>
</evidence>
<feature type="domain" description="RIO-type" evidence="9">
    <location>
        <begin position="195"/>
        <end position="231"/>
    </location>
</feature>
<evidence type="ECO:0000256" key="8">
    <source>
        <dbReference type="ARBA" id="ARBA00048679"/>
    </source>
</evidence>
<dbReference type="InterPro" id="IPR018934">
    <property type="entry name" value="RIO_dom"/>
</dbReference>
<dbReference type="Gene3D" id="1.10.510.10">
    <property type="entry name" value="Transferase(Phosphotransferase) domain 1"/>
    <property type="match status" value="1"/>
</dbReference>
<dbReference type="EC" id="2.7.11.1" evidence="1"/>
<evidence type="ECO:0000256" key="2">
    <source>
        <dbReference type="ARBA" id="ARBA00022527"/>
    </source>
</evidence>
<dbReference type="AlphaFoldDB" id="A0AAF0IMZ5"/>
<gene>
    <name evidence="10" type="ORF">PRK78_005814</name>
</gene>
<keyword evidence="3" id="KW-0808">Transferase</keyword>
<dbReference type="Pfam" id="PF01163">
    <property type="entry name" value="RIO1"/>
    <property type="match status" value="1"/>
</dbReference>
<evidence type="ECO:0000256" key="6">
    <source>
        <dbReference type="ARBA" id="ARBA00022840"/>
    </source>
</evidence>
<evidence type="ECO:0000313" key="11">
    <source>
        <dbReference type="Proteomes" id="UP001219355"/>
    </source>
</evidence>
<protein>
    <recommendedName>
        <fullName evidence="1">non-specific serine/threonine protein kinase</fullName>
        <ecNumber evidence="1">2.7.11.1</ecNumber>
    </recommendedName>
</protein>
<comment type="catalytic activity">
    <reaction evidence="7">
        <text>L-threonyl-[protein] + ATP = O-phospho-L-threonyl-[protein] + ADP + H(+)</text>
        <dbReference type="Rhea" id="RHEA:46608"/>
        <dbReference type="Rhea" id="RHEA-COMP:11060"/>
        <dbReference type="Rhea" id="RHEA-COMP:11605"/>
        <dbReference type="ChEBI" id="CHEBI:15378"/>
        <dbReference type="ChEBI" id="CHEBI:30013"/>
        <dbReference type="ChEBI" id="CHEBI:30616"/>
        <dbReference type="ChEBI" id="CHEBI:61977"/>
        <dbReference type="ChEBI" id="CHEBI:456216"/>
        <dbReference type="EC" id="2.7.11.1"/>
    </reaction>
</comment>
<dbReference type="Proteomes" id="UP001219355">
    <property type="component" value="Chromosome 4"/>
</dbReference>
<evidence type="ECO:0000256" key="3">
    <source>
        <dbReference type="ARBA" id="ARBA00022679"/>
    </source>
</evidence>
<dbReference type="SUPFAM" id="SSF56112">
    <property type="entry name" value="Protein kinase-like (PK-like)"/>
    <property type="match status" value="1"/>
</dbReference>
<dbReference type="GO" id="GO:0005524">
    <property type="term" value="F:ATP binding"/>
    <property type="evidence" value="ECO:0007669"/>
    <property type="project" value="UniProtKB-KW"/>
</dbReference>
<keyword evidence="4" id="KW-0547">Nucleotide-binding</keyword>
<keyword evidence="11" id="KW-1185">Reference proteome</keyword>
<keyword evidence="6" id="KW-0067">ATP-binding</keyword>
<evidence type="ECO:0000256" key="4">
    <source>
        <dbReference type="ARBA" id="ARBA00022741"/>
    </source>
</evidence>
<dbReference type="GO" id="GO:0004674">
    <property type="term" value="F:protein serine/threonine kinase activity"/>
    <property type="evidence" value="ECO:0007669"/>
    <property type="project" value="UniProtKB-KW"/>
</dbReference>
<dbReference type="EMBL" id="CP120630">
    <property type="protein sequence ID" value="WEW60329.1"/>
    <property type="molecule type" value="Genomic_DNA"/>
</dbReference>
<reference evidence="10" key="1">
    <citation type="submission" date="2023-03" db="EMBL/GenBank/DDBJ databases">
        <title>Emydomyces testavorans Genome Sequence.</title>
        <authorList>
            <person name="Hoyer L."/>
        </authorList>
    </citation>
    <scope>NUCLEOTIDE SEQUENCE</scope>
    <source>
        <strain evidence="10">16-2883</strain>
    </source>
</reference>
<sequence>MGSIEAVLSLDLEENDFLYRIRRGSRIVYVSVLHEDIIPHGCRTDGSRVLSNLRRVPKWEEHWKTLTVRKGSHGVNSTPDEFTPHALNLKALNIHLPKFFNILDLIPVSRISDRISRVRFEDETWILKIARFKHEIPALQREISIYSTLALLNFPLAPKFVGFAYEEVKDRTIGFLMEDISGRTPNIEDLEDCKKTVRLLHLFGIIHGDLNKYNFLMTESGAKVFDFEVSTAQEDADPAAADDEMRALADKFRDESGIGKR</sequence>
<comment type="catalytic activity">
    <reaction evidence="8">
        <text>L-seryl-[protein] + ATP = O-phospho-L-seryl-[protein] + ADP + H(+)</text>
        <dbReference type="Rhea" id="RHEA:17989"/>
        <dbReference type="Rhea" id="RHEA-COMP:9863"/>
        <dbReference type="Rhea" id="RHEA-COMP:11604"/>
        <dbReference type="ChEBI" id="CHEBI:15378"/>
        <dbReference type="ChEBI" id="CHEBI:29999"/>
        <dbReference type="ChEBI" id="CHEBI:30616"/>
        <dbReference type="ChEBI" id="CHEBI:83421"/>
        <dbReference type="ChEBI" id="CHEBI:456216"/>
        <dbReference type="EC" id="2.7.11.1"/>
    </reaction>
</comment>
<accession>A0AAF0IMZ5</accession>
<proteinExistence type="predicted"/>
<dbReference type="InterPro" id="IPR011009">
    <property type="entry name" value="Kinase-like_dom_sf"/>
</dbReference>
<evidence type="ECO:0000256" key="1">
    <source>
        <dbReference type="ARBA" id="ARBA00012513"/>
    </source>
</evidence>
<name>A0AAF0IMZ5_9EURO</name>
<keyword evidence="2" id="KW-0723">Serine/threonine-protein kinase</keyword>
<evidence type="ECO:0000256" key="5">
    <source>
        <dbReference type="ARBA" id="ARBA00022777"/>
    </source>
</evidence>
<organism evidence="10 11">
    <name type="scientific">Emydomyces testavorans</name>
    <dbReference type="NCBI Taxonomy" id="2070801"/>
    <lineage>
        <taxon>Eukaryota</taxon>
        <taxon>Fungi</taxon>
        <taxon>Dikarya</taxon>
        <taxon>Ascomycota</taxon>
        <taxon>Pezizomycotina</taxon>
        <taxon>Eurotiomycetes</taxon>
        <taxon>Eurotiomycetidae</taxon>
        <taxon>Onygenales</taxon>
        <taxon>Nannizziopsiaceae</taxon>
        <taxon>Emydomyces</taxon>
    </lineage>
</organism>